<dbReference type="PROSITE" id="PS00966">
    <property type="entry name" value="PMI_I_2"/>
    <property type="match status" value="1"/>
</dbReference>
<feature type="binding site" evidence="11">
    <location>
        <position position="138"/>
    </location>
    <ligand>
        <name>Zn(2+)</name>
        <dbReference type="ChEBI" id="CHEBI:29105"/>
    </ligand>
</feature>
<evidence type="ECO:0000259" key="15">
    <source>
        <dbReference type="Pfam" id="PF01238"/>
    </source>
</evidence>
<dbReference type="InterPro" id="IPR046458">
    <property type="entry name" value="PMI_typeI_hel"/>
</dbReference>
<reference evidence="18" key="1">
    <citation type="submission" date="2023-03" db="EMBL/GenBank/DDBJ databases">
        <title>Massive genome expansion in bonnet fungi (Mycena s.s.) driven by repeated elements and novel gene families across ecological guilds.</title>
        <authorList>
            <consortium name="Lawrence Berkeley National Laboratory"/>
            <person name="Harder C.B."/>
            <person name="Miyauchi S."/>
            <person name="Viragh M."/>
            <person name="Kuo A."/>
            <person name="Thoen E."/>
            <person name="Andreopoulos B."/>
            <person name="Lu D."/>
            <person name="Skrede I."/>
            <person name="Drula E."/>
            <person name="Henrissat B."/>
            <person name="Morin E."/>
            <person name="Kohler A."/>
            <person name="Barry K."/>
            <person name="LaButti K."/>
            <person name="Morin E."/>
            <person name="Salamov A."/>
            <person name="Lipzen A."/>
            <person name="Mereny Z."/>
            <person name="Hegedus B."/>
            <person name="Baldrian P."/>
            <person name="Stursova M."/>
            <person name="Weitz H."/>
            <person name="Taylor A."/>
            <person name="Grigoriev I.V."/>
            <person name="Nagy L.G."/>
            <person name="Martin F."/>
            <person name="Kauserud H."/>
        </authorList>
    </citation>
    <scope>NUCLEOTIDE SEQUENCE</scope>
    <source>
        <strain evidence="18">9144</strain>
    </source>
</reference>
<evidence type="ECO:0000313" key="19">
    <source>
        <dbReference type="Proteomes" id="UP001219525"/>
    </source>
</evidence>
<sequence>MPPSPVFKIIPTTQQYDWGKIGSSSKVAQFASASKIPGFTLDESAPYAELWMGTHPKSPSRVAESNSVLSEHLAAHPELIGKHVVQRFGITNGNLPFLFKVLAIEKALSIQTHPDKTTAEMLFAQQPDIYKDDNHKPEMAIALTSFTGLCGFLPLPKVAAHLHATAELASLIPSSVTTEFLAIASSSTPTGPVERAALKNVFAAIMTADERQVRSQLGRLVARYKAGGAKPGEEPQDIVDLVLRLDSQFPGDVGIFCTFLLNYVHLKPGEAIFLGAGEPHAYISGDIMECMANSDNVIRAGLTPKLRDIPNLVAFLTYEAAPPSRHVVARAPYASSSTLYDPPIPEFSVVQVVVGASTTETHPAIAGPSIAIATDGAGSVRWGGADMSPVDIGQGDVYFIGADTEVSFSSASGLAVYRAFVEAN</sequence>
<accession>A0AAD6YVH3</accession>
<dbReference type="Pfam" id="PF20511">
    <property type="entry name" value="PMI_typeI_cat"/>
    <property type="match status" value="1"/>
</dbReference>
<evidence type="ECO:0000259" key="16">
    <source>
        <dbReference type="Pfam" id="PF20511"/>
    </source>
</evidence>
<dbReference type="GO" id="GO:0009298">
    <property type="term" value="P:GDP-mannose biosynthetic process"/>
    <property type="evidence" value="ECO:0007669"/>
    <property type="project" value="InterPro"/>
</dbReference>
<dbReference type="PANTHER" id="PTHR10309:SF0">
    <property type="entry name" value="MANNOSE-6-PHOSPHATE ISOMERASE"/>
    <property type="match status" value="1"/>
</dbReference>
<comment type="similarity">
    <text evidence="4 13">Belongs to the mannose-6-phosphate isomerase type 1 family.</text>
</comment>
<dbReference type="GO" id="GO:0008270">
    <property type="term" value="F:zinc ion binding"/>
    <property type="evidence" value="ECO:0007669"/>
    <property type="project" value="InterPro"/>
</dbReference>
<evidence type="ECO:0000256" key="1">
    <source>
        <dbReference type="ARBA" id="ARBA00000757"/>
    </source>
</evidence>
<dbReference type="InterPro" id="IPR014710">
    <property type="entry name" value="RmlC-like_jellyroll"/>
</dbReference>
<dbReference type="GO" id="GO:0005975">
    <property type="term" value="P:carbohydrate metabolic process"/>
    <property type="evidence" value="ECO:0007669"/>
    <property type="project" value="InterPro"/>
</dbReference>
<evidence type="ECO:0000256" key="4">
    <source>
        <dbReference type="ARBA" id="ARBA00010772"/>
    </source>
</evidence>
<evidence type="ECO:0000256" key="7">
    <source>
        <dbReference type="ARBA" id="ARBA00022723"/>
    </source>
</evidence>
<dbReference type="InterPro" id="IPR001250">
    <property type="entry name" value="Man6P_Isoase-1"/>
</dbReference>
<dbReference type="PIRSF" id="PIRSF001480">
    <property type="entry name" value="Mannose-6-phosphate_isomerase"/>
    <property type="match status" value="1"/>
</dbReference>
<evidence type="ECO:0000256" key="5">
    <source>
        <dbReference type="ARBA" id="ARBA00011956"/>
    </source>
</evidence>
<keyword evidence="19" id="KW-1185">Reference proteome</keyword>
<dbReference type="Pfam" id="PF01238">
    <property type="entry name" value="PMI_typeI_C"/>
    <property type="match status" value="1"/>
</dbReference>
<feature type="binding site" evidence="11">
    <location>
        <position position="113"/>
    </location>
    <ligand>
        <name>Zn(2+)</name>
        <dbReference type="ChEBI" id="CHEBI:29105"/>
    </ligand>
</feature>
<dbReference type="AlphaFoldDB" id="A0AAD6YVH3"/>
<feature type="domain" description="Phosphomannose isomerase type I helical insertion" evidence="17">
    <location>
        <begin position="194"/>
        <end position="261"/>
    </location>
</feature>
<dbReference type="PROSITE" id="PS00965">
    <property type="entry name" value="PMI_I_1"/>
    <property type="match status" value="1"/>
</dbReference>
<dbReference type="Proteomes" id="UP001219525">
    <property type="component" value="Unassembled WGS sequence"/>
</dbReference>
<dbReference type="Gene3D" id="2.60.120.10">
    <property type="entry name" value="Jelly Rolls"/>
    <property type="match status" value="2"/>
</dbReference>
<dbReference type="InterPro" id="IPR046457">
    <property type="entry name" value="PMI_typeI_cat"/>
</dbReference>
<protein>
    <recommendedName>
        <fullName evidence="6 12">Mannose-6-phosphate isomerase</fullName>
        <ecNumber evidence="5 12">5.3.1.8</ecNumber>
    </recommendedName>
</protein>
<evidence type="ECO:0000256" key="12">
    <source>
        <dbReference type="RuleBase" id="RU000611"/>
    </source>
</evidence>
<comment type="function">
    <text evidence="2">Involved in the synthesis of the GDP-mannose and dolichol-phosphate-mannose required for a number of critical mannosyl transfer reactions.</text>
</comment>
<evidence type="ECO:0000256" key="8">
    <source>
        <dbReference type="ARBA" id="ARBA00022833"/>
    </source>
</evidence>
<evidence type="ECO:0000256" key="6">
    <source>
        <dbReference type="ARBA" id="ARBA00018236"/>
    </source>
</evidence>
<dbReference type="EC" id="5.3.1.8" evidence="5 12"/>
<dbReference type="GO" id="GO:0005829">
    <property type="term" value="C:cytosol"/>
    <property type="evidence" value="ECO:0007669"/>
    <property type="project" value="TreeGrafter"/>
</dbReference>
<dbReference type="CDD" id="cd07011">
    <property type="entry name" value="cupin_PMI_type_I_N"/>
    <property type="match status" value="1"/>
</dbReference>
<dbReference type="InterPro" id="IPR016305">
    <property type="entry name" value="Mannose-6-P_Isomerase"/>
</dbReference>
<evidence type="ECO:0000256" key="13">
    <source>
        <dbReference type="RuleBase" id="RU004189"/>
    </source>
</evidence>
<dbReference type="InterPro" id="IPR018050">
    <property type="entry name" value="Pmannose_isomerase-type1_CS"/>
</dbReference>
<feature type="active site" evidence="10">
    <location>
        <position position="299"/>
    </location>
</feature>
<dbReference type="EMBL" id="JARJCW010000001">
    <property type="protein sequence ID" value="KAJ7230548.1"/>
    <property type="molecule type" value="Genomic_DNA"/>
</dbReference>
<gene>
    <name evidence="18" type="ORF">GGX14DRAFT_583792</name>
</gene>
<keyword evidence="8 11" id="KW-0862">Zinc</keyword>
<evidence type="ECO:0000313" key="18">
    <source>
        <dbReference type="EMBL" id="KAJ7230548.1"/>
    </source>
</evidence>
<evidence type="ECO:0000256" key="3">
    <source>
        <dbReference type="ARBA" id="ARBA00004666"/>
    </source>
</evidence>
<evidence type="ECO:0000256" key="2">
    <source>
        <dbReference type="ARBA" id="ARBA00002564"/>
    </source>
</evidence>
<organism evidence="18 19">
    <name type="scientific">Mycena pura</name>
    <dbReference type="NCBI Taxonomy" id="153505"/>
    <lineage>
        <taxon>Eukaryota</taxon>
        <taxon>Fungi</taxon>
        <taxon>Dikarya</taxon>
        <taxon>Basidiomycota</taxon>
        <taxon>Agaricomycotina</taxon>
        <taxon>Agaricomycetes</taxon>
        <taxon>Agaricomycetidae</taxon>
        <taxon>Agaricales</taxon>
        <taxon>Marasmiineae</taxon>
        <taxon>Mycenaceae</taxon>
        <taxon>Mycena</taxon>
    </lineage>
</organism>
<comment type="cofactor">
    <cofactor evidence="11 12">
        <name>Zn(2+)</name>
        <dbReference type="ChEBI" id="CHEBI:29105"/>
    </cofactor>
    <text evidence="11 12">Binds 1 zinc ion per subunit.</text>
</comment>
<evidence type="ECO:0000256" key="10">
    <source>
        <dbReference type="PIRSR" id="PIRSR001480-1"/>
    </source>
</evidence>
<evidence type="ECO:0000256" key="9">
    <source>
        <dbReference type="ARBA" id="ARBA00023235"/>
    </source>
</evidence>
<evidence type="ECO:0000256" key="11">
    <source>
        <dbReference type="PIRSR" id="PIRSR001480-2"/>
    </source>
</evidence>
<dbReference type="NCBIfam" id="TIGR00218">
    <property type="entry name" value="manA"/>
    <property type="match status" value="1"/>
</dbReference>
<feature type="domain" description="Phosphomannose isomerase type I catalytic" evidence="16">
    <location>
        <begin position="6"/>
        <end position="154"/>
    </location>
</feature>
<dbReference type="GO" id="GO:0004476">
    <property type="term" value="F:mannose-6-phosphate isomerase activity"/>
    <property type="evidence" value="ECO:0007669"/>
    <property type="project" value="UniProtKB-EC"/>
</dbReference>
<evidence type="ECO:0000259" key="17">
    <source>
        <dbReference type="Pfam" id="PF20512"/>
    </source>
</evidence>
<evidence type="ECO:0000256" key="14">
    <source>
        <dbReference type="RuleBase" id="RU004248"/>
    </source>
</evidence>
<dbReference type="Gene3D" id="1.10.441.10">
    <property type="entry name" value="Phosphomannose Isomerase, domain 2"/>
    <property type="match status" value="1"/>
</dbReference>
<dbReference type="PANTHER" id="PTHR10309">
    <property type="entry name" value="MANNOSE-6-PHOSPHATE ISOMERASE"/>
    <property type="match status" value="1"/>
</dbReference>
<dbReference type="InterPro" id="IPR046456">
    <property type="entry name" value="PMI_typeI_C"/>
</dbReference>
<dbReference type="InterPro" id="IPR011051">
    <property type="entry name" value="RmlC_Cupin_sf"/>
</dbReference>
<feature type="binding site" evidence="11">
    <location>
        <position position="111"/>
    </location>
    <ligand>
        <name>Zn(2+)</name>
        <dbReference type="ChEBI" id="CHEBI:29105"/>
    </ligand>
</feature>
<name>A0AAD6YVH3_9AGAR</name>
<keyword evidence="7 11" id="KW-0479">Metal-binding</keyword>
<dbReference type="Pfam" id="PF20512">
    <property type="entry name" value="PMI_typeI_hel"/>
    <property type="match status" value="1"/>
</dbReference>
<dbReference type="SUPFAM" id="SSF51182">
    <property type="entry name" value="RmlC-like cupins"/>
    <property type="match status" value="1"/>
</dbReference>
<comment type="catalytic activity">
    <reaction evidence="1 12">
        <text>D-mannose 6-phosphate = D-fructose 6-phosphate</text>
        <dbReference type="Rhea" id="RHEA:12356"/>
        <dbReference type="ChEBI" id="CHEBI:58735"/>
        <dbReference type="ChEBI" id="CHEBI:61527"/>
        <dbReference type="EC" id="5.3.1.8"/>
    </reaction>
</comment>
<feature type="binding site" evidence="11">
    <location>
        <position position="280"/>
    </location>
    <ligand>
        <name>Zn(2+)</name>
        <dbReference type="ChEBI" id="CHEBI:29105"/>
    </ligand>
</feature>
<proteinExistence type="inferred from homology"/>
<comment type="caution">
    <text evidence="18">The sequence shown here is derived from an EMBL/GenBank/DDBJ whole genome shotgun (WGS) entry which is preliminary data.</text>
</comment>
<keyword evidence="9 12" id="KW-0413">Isomerase</keyword>
<comment type="pathway">
    <text evidence="3 14">Nucleotide-sugar biosynthesis; GDP-alpha-D-mannose biosynthesis; alpha-D-mannose 1-phosphate from D-fructose 6-phosphate: step 1/2.</text>
</comment>
<feature type="domain" description="Phosphomannose isomerase type I C-terminal" evidence="15">
    <location>
        <begin position="337"/>
        <end position="383"/>
    </location>
</feature>
<dbReference type="PRINTS" id="PR00714">
    <property type="entry name" value="MAN6PISMRASE"/>
</dbReference>